<dbReference type="GO" id="GO:0006508">
    <property type="term" value="P:proteolysis"/>
    <property type="evidence" value="ECO:0007669"/>
    <property type="project" value="UniProtKB-KW"/>
</dbReference>
<name>A0A0E1VVN4_BURPE</name>
<keyword evidence="2" id="KW-0862">Zinc</keyword>
<protein>
    <submittedName>
        <fullName evidence="5">LasA protease</fullName>
    </submittedName>
</protein>
<feature type="binding site" evidence="2">
    <location>
        <position position="199"/>
    </location>
    <ligand>
        <name>Zn(2+)</name>
        <dbReference type="ChEBI" id="CHEBI:29105"/>
    </ligand>
</feature>
<dbReference type="PRINTS" id="PR00933">
    <property type="entry name" value="BLYTICPTASE"/>
</dbReference>
<evidence type="ECO:0000256" key="3">
    <source>
        <dbReference type="SAM" id="MobiDB-lite"/>
    </source>
</evidence>
<feature type="active site" description="Proton donor/acceptor" evidence="1">
    <location>
        <position position="241"/>
    </location>
</feature>
<gene>
    <name evidence="5" type="ORF">BURPS1710A_A3280</name>
</gene>
<keyword evidence="5" id="KW-0645">Protease</keyword>
<evidence type="ECO:0000259" key="4">
    <source>
        <dbReference type="SMART" id="SM00287"/>
    </source>
</evidence>
<reference evidence="5 6" key="2">
    <citation type="submission" date="2009-05" db="EMBL/GenBank/DDBJ databases">
        <authorList>
            <person name="Harkins D.M."/>
            <person name="DeShazer D."/>
            <person name="Woods D.E."/>
            <person name="Brinkac L.M."/>
            <person name="Brown K.A."/>
            <person name="Hung G.C."/>
            <person name="Tuanyok A."/>
            <person name="Zhang B."/>
            <person name="Nierman W.C."/>
        </authorList>
    </citation>
    <scope>NUCLEOTIDE SEQUENCE [LARGE SCALE GENOMIC DNA]</scope>
    <source>
        <strain evidence="5 6">1710a</strain>
    </source>
</reference>
<proteinExistence type="predicted"/>
<feature type="binding site" evidence="2">
    <location>
        <position position="186"/>
    </location>
    <ligand>
        <name>Zn(2+)</name>
        <dbReference type="ChEBI" id="CHEBI:29105"/>
    </ligand>
</feature>
<dbReference type="SMART" id="SM00287">
    <property type="entry name" value="SH3b"/>
    <property type="match status" value="1"/>
</dbReference>
<feature type="binding site" evidence="2">
    <location>
        <position position="279"/>
    </location>
    <ligand>
        <name>Zn(2+)</name>
        <dbReference type="ChEBI" id="CHEBI:29105"/>
    </ligand>
</feature>
<evidence type="ECO:0000313" key="5">
    <source>
        <dbReference type="EMBL" id="EET04066.1"/>
    </source>
</evidence>
<dbReference type="GO" id="GO:0004222">
    <property type="term" value="F:metalloendopeptidase activity"/>
    <property type="evidence" value="ECO:0007669"/>
    <property type="project" value="InterPro"/>
</dbReference>
<dbReference type="InterPro" id="IPR016047">
    <property type="entry name" value="M23ase_b-sheet_dom"/>
</dbReference>
<dbReference type="EMBL" id="CM000833">
    <property type="protein sequence ID" value="EET04066.1"/>
    <property type="molecule type" value="Genomic_DNA"/>
</dbReference>
<organism evidence="5 6">
    <name type="scientific">Burkholderia pseudomallei 1710a</name>
    <dbReference type="NCBI Taxonomy" id="320371"/>
    <lineage>
        <taxon>Bacteria</taxon>
        <taxon>Pseudomonadati</taxon>
        <taxon>Pseudomonadota</taxon>
        <taxon>Betaproteobacteria</taxon>
        <taxon>Burkholderiales</taxon>
        <taxon>Burkholderiaceae</taxon>
        <taxon>Burkholderia</taxon>
        <taxon>pseudomallei group</taxon>
    </lineage>
</organism>
<dbReference type="InterPro" id="IPR003646">
    <property type="entry name" value="SH3-like_bac-type"/>
</dbReference>
<feature type="region of interest" description="Disordered" evidence="3">
    <location>
        <begin position="326"/>
        <end position="348"/>
    </location>
</feature>
<dbReference type="SUPFAM" id="SSF51261">
    <property type="entry name" value="Duplicated hybrid motif"/>
    <property type="match status" value="1"/>
</dbReference>
<evidence type="ECO:0000256" key="2">
    <source>
        <dbReference type="PIRSR" id="PIRSR600841-2"/>
    </source>
</evidence>
<accession>A0A0E1VVN4</accession>
<keyword evidence="2" id="KW-0479">Metal-binding</keyword>
<dbReference type="AlphaFoldDB" id="A0A0E1VVN4"/>
<comment type="cofactor">
    <cofactor evidence="2">
        <name>Zn(2+)</name>
        <dbReference type="ChEBI" id="CHEBI:29105"/>
    </cofactor>
    <text evidence="2">Binds 1 zinc ion per subunit.</text>
</comment>
<dbReference type="Gene3D" id="2.70.70.10">
    <property type="entry name" value="Glucose Permease (Domain IIA)"/>
    <property type="match status" value="1"/>
</dbReference>
<dbReference type="Pfam" id="PF08239">
    <property type="entry name" value="SH3_3"/>
    <property type="match status" value="1"/>
</dbReference>
<feature type="active site" description="Proton donor/acceptor" evidence="1">
    <location>
        <position position="277"/>
    </location>
</feature>
<dbReference type="CDD" id="cd12797">
    <property type="entry name" value="M23_peptidase"/>
    <property type="match status" value="1"/>
</dbReference>
<dbReference type="PANTHER" id="PTHR21666:SF270">
    <property type="entry name" value="MUREIN HYDROLASE ACTIVATOR ENVC"/>
    <property type="match status" value="1"/>
</dbReference>
<keyword evidence="5" id="KW-0378">Hydrolase</keyword>
<dbReference type="InterPro" id="IPR000841">
    <property type="entry name" value="Pept_M23A_Blytic"/>
</dbReference>
<reference evidence="6" key="1">
    <citation type="submission" date="2007-08" db="EMBL/GenBank/DDBJ databases">
        <title>Annotation of Burkholderia pseudomallei 1710a.</title>
        <authorList>
            <person name="Harkins D.M."/>
            <person name="DeShazer D."/>
            <person name="Woods D.E."/>
            <person name="Brinkac L.M."/>
            <person name="Brown K.A."/>
            <person name="Hung G.C."/>
            <person name="Tuanyok A."/>
            <person name="Zhang B."/>
            <person name="Nierman W.C."/>
        </authorList>
    </citation>
    <scope>NUCLEOTIDE SEQUENCE [LARGE SCALE GENOMIC DNA]</scope>
    <source>
        <strain evidence="6">1710a</strain>
    </source>
</reference>
<sequence length="424" mass="44318">MTFTDEGGDFMGPMVWRGASDSITRWLAAPLIAAGLTGAASAAPVDMPDLQHAVRQAFSARLGKQAPAAPAVRDDLIESVRSDPEAGWVLGTVTQVVPNDTPAYPVTKLFIARRASEGWAVGIEGTDAFYALAAASPAKLLAGDERAHLNAGRAPTAPPRKAAPAQTGLALPWQQGTAWYWTGGAHGWSGDSRPFNSLDFSGGNGQVLAARDGTLYKSCERNGSAIVKVVHDNGYTSTYYHMVQLTQAGSGTRVRQGQYLGRVGNGLPCGGQTTGPHVHFALSQGGSDVPVNGKTIGGWQFFEGSNAYSGYAVRNQRRVSVQASLTNYGADDSGGPTEPSPPVKATVQSPGPVNLRSAPSLSASIVGTVANGAAVQLACYAYGDTVQGNWGATRLWYRLDSNRWVSDGFVYTGSNDPVVSACAN</sequence>
<dbReference type="Pfam" id="PF01551">
    <property type="entry name" value="Peptidase_M23"/>
    <property type="match status" value="1"/>
</dbReference>
<dbReference type="InterPro" id="IPR050570">
    <property type="entry name" value="Cell_wall_metabolism_enzyme"/>
</dbReference>
<feature type="domain" description="SH3b" evidence="4">
    <location>
        <begin position="342"/>
        <end position="414"/>
    </location>
</feature>
<dbReference type="InterPro" id="IPR011055">
    <property type="entry name" value="Dup_hybrid_motif"/>
</dbReference>
<dbReference type="HOGENOM" id="CLU_058006_0_0_4"/>
<evidence type="ECO:0000256" key="1">
    <source>
        <dbReference type="PIRSR" id="PIRSR600841-1"/>
    </source>
</evidence>
<dbReference type="GO" id="GO:0046872">
    <property type="term" value="F:metal ion binding"/>
    <property type="evidence" value="ECO:0007669"/>
    <property type="project" value="UniProtKB-KW"/>
</dbReference>
<evidence type="ECO:0000313" key="6">
    <source>
        <dbReference type="Proteomes" id="UP000001812"/>
    </source>
</evidence>
<dbReference type="Gene3D" id="2.30.30.40">
    <property type="entry name" value="SH3 Domains"/>
    <property type="match status" value="1"/>
</dbReference>
<dbReference type="RefSeq" id="WP_004530075.1">
    <property type="nucleotide sequence ID" value="NZ_CM000833.1"/>
</dbReference>
<dbReference type="Proteomes" id="UP000001812">
    <property type="component" value="Chromosome II"/>
</dbReference>
<dbReference type="PANTHER" id="PTHR21666">
    <property type="entry name" value="PEPTIDASE-RELATED"/>
    <property type="match status" value="1"/>
</dbReference>